<organism evidence="2 3">
    <name type="scientific">Claviceps purpurea (strain 20.1)</name>
    <name type="common">Ergot fungus</name>
    <name type="synonym">Sphacelia segetum</name>
    <dbReference type="NCBI Taxonomy" id="1111077"/>
    <lineage>
        <taxon>Eukaryota</taxon>
        <taxon>Fungi</taxon>
        <taxon>Dikarya</taxon>
        <taxon>Ascomycota</taxon>
        <taxon>Pezizomycotina</taxon>
        <taxon>Sordariomycetes</taxon>
        <taxon>Hypocreomycetidae</taxon>
        <taxon>Hypocreales</taxon>
        <taxon>Clavicipitaceae</taxon>
        <taxon>Claviceps</taxon>
    </lineage>
</organism>
<reference evidence="2 3" key="1">
    <citation type="journal article" date="2013" name="PLoS Genet.">
        <title>Plant-symbiotic fungi as chemical engineers: Multi-genome analysis of the Clavicipitaceae reveals dynamics of alkaloid loci.</title>
        <authorList>
            <person name="Schardl C.L."/>
            <person name="Young C.A."/>
            <person name="Hesse U."/>
            <person name="Amyotte S.G."/>
            <person name="Andreeva K."/>
            <person name="Calie P.J."/>
            <person name="Fleetwood D.J."/>
            <person name="Haws D.C."/>
            <person name="Moore N."/>
            <person name="Oeser B."/>
            <person name="Panaccione D.G."/>
            <person name="Schweri K.K."/>
            <person name="Voisey C.R."/>
            <person name="Farman M.L."/>
            <person name="Jaromczyk J.W."/>
            <person name="Roe B.A."/>
            <person name="O'Sullivan D.M."/>
            <person name="Scott B."/>
            <person name="Tudzynski P."/>
            <person name="An Z."/>
            <person name="Arnaoudova E.G."/>
            <person name="Bullock C.T."/>
            <person name="Charlton N.D."/>
            <person name="Chen L."/>
            <person name="Cox M."/>
            <person name="Dinkins R.D."/>
            <person name="Florea S."/>
            <person name="Glenn A.E."/>
            <person name="Gordon A."/>
            <person name="Gueldener U."/>
            <person name="Harris D.R."/>
            <person name="Hollin W."/>
            <person name="Jaromczyk J."/>
            <person name="Johnson R.D."/>
            <person name="Khan A.K."/>
            <person name="Leistner E."/>
            <person name="Leuchtmann A."/>
            <person name="Li C."/>
            <person name="Liu J."/>
            <person name="Liu J."/>
            <person name="Liu M."/>
            <person name="Mace W."/>
            <person name="Machado C."/>
            <person name="Nagabhyru P."/>
            <person name="Pan J."/>
            <person name="Schmid J."/>
            <person name="Sugawara K."/>
            <person name="Steiner U."/>
            <person name="Takach J.E."/>
            <person name="Tanaka E."/>
            <person name="Webb J.S."/>
            <person name="Wilson E.V."/>
            <person name="Wiseman J.L."/>
            <person name="Yoshida R."/>
            <person name="Zeng Z."/>
        </authorList>
    </citation>
    <scope>NUCLEOTIDE SEQUENCE [LARGE SCALE GENOMIC DNA]</scope>
    <source>
        <strain evidence="2 3">20.1</strain>
    </source>
</reference>
<feature type="region of interest" description="Disordered" evidence="1">
    <location>
        <begin position="1"/>
        <end position="41"/>
    </location>
</feature>
<evidence type="ECO:0000313" key="3">
    <source>
        <dbReference type="Proteomes" id="UP000016801"/>
    </source>
</evidence>
<evidence type="ECO:0000256" key="1">
    <source>
        <dbReference type="SAM" id="MobiDB-lite"/>
    </source>
</evidence>
<sequence length="207" mass="23098">MVERHSPDRDTNGAALGEMQWLKRRQNTKASGRWNAGKDFEADYVPPESRQIPPLLRVAENNTVTSKTHEEKAAAFAERFFPHSTARTSDIPTDTAHRLGTALFPGEGHFTHEEIKGIMKRLASWKAPGLDEMPAGLLKACGPSLTRVLVHLLNNSCRLGYYPARFRKAKVIVLRKLGKKPEEYHEAVSPMSYQVEVLELGSPGQPS</sequence>
<dbReference type="VEuPathDB" id="FungiDB:CPUR_06555"/>
<name>M1W3F3_CLAP2</name>
<comment type="caution">
    <text evidence="2">The sequence shown here is derived from an EMBL/GenBank/DDBJ whole genome shotgun (WGS) entry which is preliminary data.</text>
</comment>
<dbReference type="OrthoDB" id="5088468at2759"/>
<dbReference type="HOGENOM" id="CLU_1326252_0_0_1"/>
<evidence type="ECO:0000313" key="2">
    <source>
        <dbReference type="EMBL" id="CCE32691.1"/>
    </source>
</evidence>
<dbReference type="Proteomes" id="UP000016801">
    <property type="component" value="Unassembled WGS sequence"/>
</dbReference>
<feature type="compositionally biased region" description="Basic and acidic residues" evidence="1">
    <location>
        <begin position="1"/>
        <end position="11"/>
    </location>
</feature>
<dbReference type="EMBL" id="CAGA01000045">
    <property type="protein sequence ID" value="CCE32691.1"/>
    <property type="molecule type" value="Genomic_DNA"/>
</dbReference>
<dbReference type="AlphaFoldDB" id="M1W3F3"/>
<protein>
    <recommendedName>
        <fullName evidence="4">Reverse transcriptase domain-containing protein</fullName>
    </recommendedName>
</protein>
<accession>M1W3F3</accession>
<evidence type="ECO:0008006" key="4">
    <source>
        <dbReference type="Google" id="ProtNLM"/>
    </source>
</evidence>
<gene>
    <name evidence="2" type="ORF">CPUR_06555</name>
</gene>
<proteinExistence type="predicted"/>
<keyword evidence="3" id="KW-1185">Reference proteome</keyword>